<organism evidence="1 2">
    <name type="scientific">Paenibacillus borealis</name>
    <dbReference type="NCBI Taxonomy" id="160799"/>
    <lineage>
        <taxon>Bacteria</taxon>
        <taxon>Bacillati</taxon>
        <taxon>Bacillota</taxon>
        <taxon>Bacilli</taxon>
        <taxon>Bacillales</taxon>
        <taxon>Paenibacillaceae</taxon>
        <taxon>Paenibacillus</taxon>
    </lineage>
</organism>
<name>A0ABX3GSE5_PAEBO</name>
<keyword evidence="2" id="KW-1185">Reference proteome</keyword>
<evidence type="ECO:0000313" key="1">
    <source>
        <dbReference type="EMBL" id="OMD36056.1"/>
    </source>
</evidence>
<dbReference type="EMBL" id="MPTB01000084">
    <property type="protein sequence ID" value="OMD36056.1"/>
    <property type="molecule type" value="Genomic_DNA"/>
</dbReference>
<proteinExistence type="predicted"/>
<protein>
    <submittedName>
        <fullName evidence="1">Uncharacterized protein</fullName>
    </submittedName>
</protein>
<accession>A0ABX3GSE5</accession>
<evidence type="ECO:0000313" key="2">
    <source>
        <dbReference type="Proteomes" id="UP000187412"/>
    </source>
</evidence>
<reference evidence="1 2" key="1">
    <citation type="submission" date="2016-10" db="EMBL/GenBank/DDBJ databases">
        <title>Paenibacillus species isolates.</title>
        <authorList>
            <person name="Beno S.M."/>
        </authorList>
    </citation>
    <scope>NUCLEOTIDE SEQUENCE [LARGE SCALE GENOMIC DNA]</scope>
    <source>
        <strain evidence="1 2">FSL H7-0744</strain>
    </source>
</reference>
<comment type="caution">
    <text evidence="1">The sequence shown here is derived from an EMBL/GenBank/DDBJ whole genome shotgun (WGS) entry which is preliminary data.</text>
</comment>
<gene>
    <name evidence="1" type="ORF">BSK56_32455</name>
</gene>
<sequence length="64" mass="6772">MTVAAGLAWATRETIGDGMDEESAERLPAAAGRLLQADIKQDIVKNPVITGIGLKSMLESPYLS</sequence>
<dbReference type="Proteomes" id="UP000187412">
    <property type="component" value="Unassembled WGS sequence"/>
</dbReference>